<sequence>MLIFGNHNGVGISGLALLTVIFMKLNNSLLKDEYVKVKLKRLITYYCDKAQRDGSVSEEERLRLLELHSKLDDLCRWSFHKVLTEVGLCLNLKKCELLALKDCPATSISGIPVKERINYLGIQISKDSLDRIAVYFNVMIDKTKSKFNLWLQGDLSLKGCIIQSKTEGISRLTYVVSSVDLDSKTARTIDQMLFNFLWKNRIHCVRKSVVVNSCKYEFGLLMKAVPNGSVALLKEVSYPAAVAIANTDTPCGRIGFSRSFRNNNRAVCSLFWNEVASFPYVTAYWNTFLNNVPWEKVWLLTHKYFVTNQVKETSFKIIHKFYPVKHFLRRLKDEIDVNCSFCNLHPEMVPHLFWHCCYTKKLWRDVSNFIIDEMCKGFAVHYEYVLFGFFHFD</sequence>
<evidence type="ECO:0000313" key="1">
    <source>
        <dbReference type="EMBL" id="KPP69395.1"/>
    </source>
</evidence>
<accession>A0A0P7ULG6</accession>
<evidence type="ECO:0000313" key="2">
    <source>
        <dbReference type="Proteomes" id="UP000034805"/>
    </source>
</evidence>
<gene>
    <name evidence="1" type="ORF">Z043_111857</name>
</gene>
<reference evidence="1 2" key="1">
    <citation type="submission" date="2015-08" db="EMBL/GenBank/DDBJ databases">
        <title>The genome of the Asian arowana (Scleropages formosus).</title>
        <authorList>
            <person name="Tan M.H."/>
            <person name="Gan H.M."/>
            <person name="Croft L.J."/>
            <person name="Austin C.M."/>
        </authorList>
    </citation>
    <scope>NUCLEOTIDE SEQUENCE [LARGE SCALE GENOMIC DNA]</scope>
    <source>
        <strain evidence="1">Aro1</strain>
    </source>
</reference>
<dbReference type="EMBL" id="JARO02003975">
    <property type="protein sequence ID" value="KPP69395.1"/>
    <property type="molecule type" value="Genomic_DNA"/>
</dbReference>
<evidence type="ECO:0008006" key="3">
    <source>
        <dbReference type="Google" id="ProtNLM"/>
    </source>
</evidence>
<proteinExistence type="predicted"/>
<feature type="non-terminal residue" evidence="1">
    <location>
        <position position="393"/>
    </location>
</feature>
<protein>
    <recommendedName>
        <fullName evidence="3">Reverse transcriptase zinc-binding domain-containing protein</fullName>
    </recommendedName>
</protein>
<organism evidence="1 2">
    <name type="scientific">Scleropages formosus</name>
    <name type="common">Asian bonytongue</name>
    <name type="synonym">Osteoglossum formosum</name>
    <dbReference type="NCBI Taxonomy" id="113540"/>
    <lineage>
        <taxon>Eukaryota</taxon>
        <taxon>Metazoa</taxon>
        <taxon>Chordata</taxon>
        <taxon>Craniata</taxon>
        <taxon>Vertebrata</taxon>
        <taxon>Euteleostomi</taxon>
        <taxon>Actinopterygii</taxon>
        <taxon>Neopterygii</taxon>
        <taxon>Teleostei</taxon>
        <taxon>Osteoglossocephala</taxon>
        <taxon>Osteoglossomorpha</taxon>
        <taxon>Osteoglossiformes</taxon>
        <taxon>Osteoglossidae</taxon>
        <taxon>Scleropages</taxon>
    </lineage>
</organism>
<name>A0A0P7ULG6_SCLFO</name>
<comment type="caution">
    <text evidence="1">The sequence shown here is derived from an EMBL/GenBank/DDBJ whole genome shotgun (WGS) entry which is preliminary data.</text>
</comment>
<dbReference type="Proteomes" id="UP000034805">
    <property type="component" value="Unassembled WGS sequence"/>
</dbReference>
<dbReference type="AlphaFoldDB" id="A0A0P7ULG6"/>